<gene>
    <name evidence="7" type="ORF">ABNW52_08160</name>
</gene>
<evidence type="ECO:0000256" key="2">
    <source>
        <dbReference type="ARBA" id="ARBA00029447"/>
    </source>
</evidence>
<dbReference type="PROSITE" id="PS50111">
    <property type="entry name" value="CHEMOTAXIS_TRANSDUC_2"/>
    <property type="match status" value="1"/>
</dbReference>
<dbReference type="CDD" id="cd06225">
    <property type="entry name" value="HAMP"/>
    <property type="match status" value="1"/>
</dbReference>
<dbReference type="Pfam" id="PF00672">
    <property type="entry name" value="HAMP"/>
    <property type="match status" value="1"/>
</dbReference>
<dbReference type="Pfam" id="PF12729">
    <property type="entry name" value="4HB_MCP_1"/>
    <property type="match status" value="1"/>
</dbReference>
<dbReference type="InterPro" id="IPR004090">
    <property type="entry name" value="Chemotax_Me-accpt_rcpt"/>
</dbReference>
<evidence type="ECO:0000256" key="4">
    <source>
        <dbReference type="SAM" id="Phobius"/>
    </source>
</evidence>
<dbReference type="PROSITE" id="PS50885">
    <property type="entry name" value="HAMP"/>
    <property type="match status" value="1"/>
</dbReference>
<dbReference type="PANTHER" id="PTHR32089">
    <property type="entry name" value="METHYL-ACCEPTING CHEMOTAXIS PROTEIN MCPB"/>
    <property type="match status" value="1"/>
</dbReference>
<accession>A0ABV1M3K7</accession>
<dbReference type="InterPro" id="IPR024478">
    <property type="entry name" value="HlyB_4HB_MCP"/>
</dbReference>
<evidence type="ECO:0000313" key="8">
    <source>
        <dbReference type="Proteomes" id="UP001433638"/>
    </source>
</evidence>
<dbReference type="InterPro" id="IPR003660">
    <property type="entry name" value="HAMP_dom"/>
</dbReference>
<evidence type="ECO:0000259" key="5">
    <source>
        <dbReference type="PROSITE" id="PS50111"/>
    </source>
</evidence>
<keyword evidence="4" id="KW-1133">Transmembrane helix</keyword>
<dbReference type="Proteomes" id="UP001433638">
    <property type="component" value="Unassembled WGS sequence"/>
</dbReference>
<feature type="transmembrane region" description="Helical" evidence="4">
    <location>
        <begin position="20"/>
        <end position="40"/>
    </location>
</feature>
<evidence type="ECO:0000313" key="7">
    <source>
        <dbReference type="EMBL" id="MEQ6290586.1"/>
    </source>
</evidence>
<dbReference type="Gene3D" id="1.10.287.950">
    <property type="entry name" value="Methyl-accepting chemotaxis protein"/>
    <property type="match status" value="1"/>
</dbReference>
<dbReference type="PRINTS" id="PR00260">
    <property type="entry name" value="CHEMTRNSDUCR"/>
</dbReference>
<feature type="transmembrane region" description="Helical" evidence="4">
    <location>
        <begin position="203"/>
        <end position="225"/>
    </location>
</feature>
<organism evidence="7 8">
    <name type="scientific">Vogesella oryzagri</name>
    <dbReference type="NCBI Taxonomy" id="3160864"/>
    <lineage>
        <taxon>Bacteria</taxon>
        <taxon>Pseudomonadati</taxon>
        <taxon>Pseudomonadota</taxon>
        <taxon>Betaproteobacteria</taxon>
        <taxon>Neisseriales</taxon>
        <taxon>Chromobacteriaceae</taxon>
        <taxon>Vogesella</taxon>
    </lineage>
</organism>
<protein>
    <submittedName>
        <fullName evidence="7">Methyl-accepting chemotaxis protein</fullName>
    </submittedName>
</protein>
<dbReference type="PROSITE" id="PS51257">
    <property type="entry name" value="PROKAR_LIPOPROTEIN"/>
    <property type="match status" value="1"/>
</dbReference>
<dbReference type="PANTHER" id="PTHR32089:SF112">
    <property type="entry name" value="LYSOZYME-LIKE PROTEIN-RELATED"/>
    <property type="match status" value="1"/>
</dbReference>
<keyword evidence="4" id="KW-0472">Membrane</keyword>
<dbReference type="SMART" id="SM00304">
    <property type="entry name" value="HAMP"/>
    <property type="match status" value="1"/>
</dbReference>
<dbReference type="RefSeq" id="WP_349586216.1">
    <property type="nucleotide sequence ID" value="NZ_JBEFLD010000004.1"/>
</dbReference>
<comment type="similarity">
    <text evidence="2">Belongs to the methyl-accepting chemotaxis (MCP) protein family.</text>
</comment>
<dbReference type="SMART" id="SM00283">
    <property type="entry name" value="MA"/>
    <property type="match status" value="1"/>
</dbReference>
<sequence>MKHLRTPLLARWSIGTKLLLTPAIVTVLLVLVAACGYYGLQTQQAALENIYHTRFKRLQDTAQQVGTVRGINEDLALLLNDYRTLDRSDNSVVADIRAQASGLAGDLQTVSRQLDAAASTVGLTREEQAAYAEVRSGLAGYRNEVQVLLAAVGQDDAALEENRVGMVWHWFSGVLTAAGKLNRTQDQLSRDEYRQALKVGRTANTLLALACAGALLLTLFSALLIRAQIVGAINDIRSAALQLQAGDLTQRAATVGRDEVAQSAAAFNQLIDGVQALVCKVLAGAEGVNDAANSLAADAGHAERGAAEQTRATEAAARAMDDISAGVLAMAEGMNMLRSNSLQSLRDTEEGGAALQWMHDEANQVQASFGDLRGDVEDFISRTTAIADLTAQVKAIAAQTNLLALNAAIEAARAGEQGRGFAVVADEVRKLAEQSSRAAGDIEEVAAALGARSSAVGLSLQGGHQSLAALLGQLARLRAAVQASSGVVVSMNGEIDRIAAVINAQSHGSADVARNVEDIARMVEQNNRVVTEVAGAARKLGTLAGELTLSVSGFRV</sequence>
<dbReference type="Pfam" id="PF00015">
    <property type="entry name" value="MCPsignal"/>
    <property type="match status" value="1"/>
</dbReference>
<keyword evidence="4" id="KW-0812">Transmembrane</keyword>
<dbReference type="SUPFAM" id="SSF58104">
    <property type="entry name" value="Methyl-accepting chemotaxis protein (MCP) signaling domain"/>
    <property type="match status" value="1"/>
</dbReference>
<dbReference type="EMBL" id="JBEFLD010000004">
    <property type="protein sequence ID" value="MEQ6290586.1"/>
    <property type="molecule type" value="Genomic_DNA"/>
</dbReference>
<evidence type="ECO:0000256" key="1">
    <source>
        <dbReference type="ARBA" id="ARBA00023224"/>
    </source>
</evidence>
<comment type="caution">
    <text evidence="7">The sequence shown here is derived from an EMBL/GenBank/DDBJ whole genome shotgun (WGS) entry which is preliminary data.</text>
</comment>
<evidence type="ECO:0000256" key="3">
    <source>
        <dbReference type="PROSITE-ProRule" id="PRU00284"/>
    </source>
</evidence>
<dbReference type="InterPro" id="IPR004089">
    <property type="entry name" value="MCPsignal_dom"/>
</dbReference>
<dbReference type="Gene3D" id="6.10.340.10">
    <property type="match status" value="1"/>
</dbReference>
<keyword evidence="8" id="KW-1185">Reference proteome</keyword>
<reference evidence="7" key="1">
    <citation type="submission" date="2024-06" db="EMBL/GenBank/DDBJ databases">
        <title>Genome sequence of Vogesella sp. MAHUQ-64.</title>
        <authorList>
            <person name="Huq M.A."/>
        </authorList>
    </citation>
    <scope>NUCLEOTIDE SEQUENCE</scope>
    <source>
        <strain evidence="7">MAHUQ-64</strain>
    </source>
</reference>
<evidence type="ECO:0000259" key="6">
    <source>
        <dbReference type="PROSITE" id="PS50885"/>
    </source>
</evidence>
<keyword evidence="1 3" id="KW-0807">Transducer</keyword>
<feature type="domain" description="HAMP" evidence="6">
    <location>
        <begin position="227"/>
        <end position="279"/>
    </location>
</feature>
<proteinExistence type="inferred from homology"/>
<name>A0ABV1M3K7_9NEIS</name>
<feature type="domain" description="Methyl-accepting transducer" evidence="5">
    <location>
        <begin position="284"/>
        <end position="520"/>
    </location>
</feature>